<dbReference type="EMBL" id="BARW01003860">
    <property type="protein sequence ID" value="GAI58949.1"/>
    <property type="molecule type" value="Genomic_DNA"/>
</dbReference>
<protein>
    <submittedName>
        <fullName evidence="1">Uncharacterized protein</fullName>
    </submittedName>
</protein>
<dbReference type="AlphaFoldDB" id="X1RTZ9"/>
<comment type="caution">
    <text evidence="1">The sequence shown here is derived from an EMBL/GenBank/DDBJ whole genome shotgun (WGS) entry which is preliminary data.</text>
</comment>
<gene>
    <name evidence="1" type="ORF">S12H4_09486</name>
</gene>
<reference evidence="1" key="1">
    <citation type="journal article" date="2014" name="Front. Microbiol.">
        <title>High frequency of phylogenetically diverse reductive dehalogenase-homologous genes in deep subseafloor sedimentary metagenomes.</title>
        <authorList>
            <person name="Kawai M."/>
            <person name="Futagami T."/>
            <person name="Toyoda A."/>
            <person name="Takaki Y."/>
            <person name="Nishi S."/>
            <person name="Hori S."/>
            <person name="Arai W."/>
            <person name="Tsubouchi T."/>
            <person name="Morono Y."/>
            <person name="Uchiyama I."/>
            <person name="Ito T."/>
            <person name="Fujiyama A."/>
            <person name="Inagaki F."/>
            <person name="Takami H."/>
        </authorList>
    </citation>
    <scope>NUCLEOTIDE SEQUENCE</scope>
    <source>
        <strain evidence="1">Expedition CK06-06</strain>
    </source>
</reference>
<accession>X1RTZ9</accession>
<proteinExistence type="predicted"/>
<sequence>MLIPRMRKLKTQQQIICVTRDEHILVSGDAEQVIATQSEKNLEVITGDINNKEIQKQILEIFEGDRFALLEKSRKLGRILE</sequence>
<name>X1RTZ9_9ZZZZ</name>
<evidence type="ECO:0000313" key="1">
    <source>
        <dbReference type="EMBL" id="GAI58949.1"/>
    </source>
</evidence>
<organism evidence="1">
    <name type="scientific">marine sediment metagenome</name>
    <dbReference type="NCBI Taxonomy" id="412755"/>
    <lineage>
        <taxon>unclassified sequences</taxon>
        <taxon>metagenomes</taxon>
        <taxon>ecological metagenomes</taxon>
    </lineage>
</organism>